<dbReference type="GO" id="GO:0003677">
    <property type="term" value="F:DNA binding"/>
    <property type="evidence" value="ECO:0007669"/>
    <property type="project" value="UniProtKB-KW"/>
</dbReference>
<dbReference type="GO" id="GO:0005634">
    <property type="term" value="C:nucleus"/>
    <property type="evidence" value="ECO:0007669"/>
    <property type="project" value="UniProtKB-SubCell"/>
</dbReference>
<dbReference type="InterPro" id="IPR001005">
    <property type="entry name" value="SANT/Myb"/>
</dbReference>
<reference evidence="9" key="1">
    <citation type="submission" date="2020-12" db="EMBL/GenBank/DDBJ databases">
        <title>WGS assembly of Carya illinoinensis cv. Pawnee.</title>
        <authorList>
            <person name="Platts A."/>
            <person name="Shu S."/>
            <person name="Wright S."/>
            <person name="Barry K."/>
            <person name="Edger P."/>
            <person name="Pires J.C."/>
            <person name="Schmutz J."/>
        </authorList>
    </citation>
    <scope>NUCLEOTIDE SEQUENCE</scope>
    <source>
        <tissue evidence="9">Leaf</tissue>
    </source>
</reference>
<evidence type="ECO:0000256" key="2">
    <source>
        <dbReference type="ARBA" id="ARBA00022737"/>
    </source>
</evidence>
<dbReference type="Proteomes" id="UP000811246">
    <property type="component" value="Chromosome 16"/>
</dbReference>
<keyword evidence="4" id="KW-0238">DNA-binding</keyword>
<feature type="region of interest" description="Disordered" evidence="7">
    <location>
        <begin position="367"/>
        <end position="402"/>
    </location>
</feature>
<gene>
    <name evidence="9" type="ORF">CIPAW_16G012900</name>
    <name evidence="10" type="ORF">I3842_16G011600</name>
</gene>
<dbReference type="PANTHER" id="PTHR21654">
    <property type="entry name" value="FI21293P1"/>
    <property type="match status" value="1"/>
</dbReference>
<feature type="compositionally biased region" description="Basic and acidic residues" evidence="7">
    <location>
        <begin position="544"/>
        <end position="562"/>
    </location>
</feature>
<keyword evidence="3" id="KW-0805">Transcription regulation</keyword>
<organism evidence="9 11">
    <name type="scientific">Carya illinoinensis</name>
    <name type="common">Pecan</name>
    <dbReference type="NCBI Taxonomy" id="32201"/>
    <lineage>
        <taxon>Eukaryota</taxon>
        <taxon>Viridiplantae</taxon>
        <taxon>Streptophyta</taxon>
        <taxon>Embryophyta</taxon>
        <taxon>Tracheophyta</taxon>
        <taxon>Spermatophyta</taxon>
        <taxon>Magnoliopsida</taxon>
        <taxon>eudicotyledons</taxon>
        <taxon>Gunneridae</taxon>
        <taxon>Pentapetalae</taxon>
        <taxon>rosids</taxon>
        <taxon>fabids</taxon>
        <taxon>Fagales</taxon>
        <taxon>Juglandaceae</taxon>
        <taxon>Carya</taxon>
    </lineage>
</organism>
<dbReference type="AlphaFoldDB" id="A0A8T1N5H5"/>
<dbReference type="PROSITE" id="PS50090">
    <property type="entry name" value="MYB_LIKE"/>
    <property type="match status" value="2"/>
</dbReference>
<feature type="region of interest" description="Disordered" evidence="7">
    <location>
        <begin position="530"/>
        <end position="591"/>
    </location>
</feature>
<feature type="compositionally biased region" description="Low complexity" evidence="7">
    <location>
        <begin position="242"/>
        <end position="252"/>
    </location>
</feature>
<keyword evidence="2" id="KW-0677">Repeat</keyword>
<dbReference type="OrthoDB" id="691673at2759"/>
<feature type="compositionally biased region" description="Basic and acidic residues" evidence="7">
    <location>
        <begin position="38"/>
        <end position="53"/>
    </location>
</feature>
<evidence type="ECO:0000313" key="9">
    <source>
        <dbReference type="EMBL" id="KAG6624244.1"/>
    </source>
</evidence>
<comment type="subcellular location">
    <subcellularLocation>
        <location evidence="1">Nucleus</location>
    </subcellularLocation>
</comment>
<feature type="domain" description="Myb-like" evidence="8">
    <location>
        <begin position="54"/>
        <end position="118"/>
    </location>
</feature>
<feature type="region of interest" description="Disordered" evidence="7">
    <location>
        <begin position="232"/>
        <end position="257"/>
    </location>
</feature>
<evidence type="ECO:0000256" key="5">
    <source>
        <dbReference type="ARBA" id="ARBA00023163"/>
    </source>
</evidence>
<evidence type="ECO:0000256" key="6">
    <source>
        <dbReference type="ARBA" id="ARBA00023242"/>
    </source>
</evidence>
<proteinExistence type="predicted"/>
<dbReference type="SMART" id="SM00717">
    <property type="entry name" value="SANT"/>
    <property type="match status" value="2"/>
</dbReference>
<dbReference type="GO" id="GO:0006355">
    <property type="term" value="P:regulation of DNA-templated transcription"/>
    <property type="evidence" value="ECO:0007669"/>
    <property type="project" value="UniProtKB-ARBA"/>
</dbReference>
<keyword evidence="6" id="KW-0539">Nucleus</keyword>
<sequence>MSGDSGVLAISVDGDVVAGADHGNIKTEHVVGCNIISGDHDDNRGGDDHETGDKANGGGNRWPRQETLALLKIRSDMDAVFRGSNLKGPLWQEVARKLAELGYNRSAKKCKEKFENVYKYHKRTKEGRIEKSEGKTYRFFDQLQAFESTVGQPKPQATSTAVNTPAGLPAWTMISITPSVSHISTVPLTANPIFISQNAVTPISNSTISPIPARVPVISSAQTDNVPRHGLQGTNMSGNLFSSTSTSSSTASDQELMKGRYKRKRKWKYFFQRLAKEVIKKQEKLQQEFLETIDKHENERMVREEAWRMQEMAKINREHEILAQERSTAAEKDAAVVAFLQKISGQHHPTQAHDNNITTGLLSLPMSRQPLPRPPQSVNSSDIHKTNGIENNSLTPDKSSSRWPKTEIQALIRLRTGLDLKYHESGPKAPMWGDISAGMRRLGYNRSAKRCKEKWENINKYFKKVKDSSVKRREDSKTCPYFHELDALYKEKKNQIHSSGIPVNDMKPNSLMEPLMVEPVRQCRPDILQEDNYHPQKTAMGVIDRTENGEKSYDQEDNKVADSDQEEEDQDDHGGGYEMVIKEPSLIENVE</sequence>
<dbReference type="InterPro" id="IPR044822">
    <property type="entry name" value="Myb_DNA-bind_4"/>
</dbReference>
<dbReference type="EMBL" id="CM031840">
    <property type="protein sequence ID" value="KAG6671603.1"/>
    <property type="molecule type" value="Genomic_DNA"/>
</dbReference>
<evidence type="ECO:0000256" key="7">
    <source>
        <dbReference type="SAM" id="MobiDB-lite"/>
    </source>
</evidence>
<evidence type="ECO:0000256" key="1">
    <source>
        <dbReference type="ARBA" id="ARBA00004123"/>
    </source>
</evidence>
<feature type="domain" description="Myb-like" evidence="8">
    <location>
        <begin position="395"/>
        <end position="459"/>
    </location>
</feature>
<evidence type="ECO:0000313" key="11">
    <source>
        <dbReference type="Proteomes" id="UP000811609"/>
    </source>
</evidence>
<dbReference type="Proteomes" id="UP000811609">
    <property type="component" value="Chromosome 16"/>
</dbReference>
<evidence type="ECO:0000256" key="3">
    <source>
        <dbReference type="ARBA" id="ARBA00023015"/>
    </source>
</evidence>
<dbReference type="FunFam" id="1.10.10.60:FF:000061">
    <property type="entry name" value="Trihelix transcription factor GT-2"/>
    <property type="match status" value="1"/>
</dbReference>
<accession>A0A8T1N5H5</accession>
<dbReference type="FunFam" id="1.10.10.60:FF:000092">
    <property type="entry name" value="Trihelix transcription factor GT-2"/>
    <property type="match status" value="1"/>
</dbReference>
<dbReference type="Pfam" id="PF13837">
    <property type="entry name" value="Myb_DNA-bind_4"/>
    <property type="match status" value="2"/>
</dbReference>
<protein>
    <recommendedName>
        <fullName evidence="8">Myb-like domain-containing protein</fullName>
    </recommendedName>
</protein>
<name>A0A8T1N5H5_CARIL</name>
<keyword evidence="11" id="KW-1185">Reference proteome</keyword>
<feature type="region of interest" description="Disordered" evidence="7">
    <location>
        <begin position="37"/>
        <end position="62"/>
    </location>
</feature>
<dbReference type="EMBL" id="CM031824">
    <property type="protein sequence ID" value="KAG6624244.1"/>
    <property type="molecule type" value="Genomic_DNA"/>
</dbReference>
<reference evidence="10" key="2">
    <citation type="submission" date="2021-01" db="EMBL/GenBank/DDBJ databases">
        <authorList>
            <person name="Lovell J.T."/>
            <person name="Bentley N."/>
            <person name="Bhattarai G."/>
            <person name="Jenkins J.W."/>
            <person name="Sreedasyam A."/>
            <person name="Alarcon Y."/>
            <person name="Bock C."/>
            <person name="Boston L."/>
            <person name="Carlson J."/>
            <person name="Cervantes K."/>
            <person name="Clermont K."/>
            <person name="Krom N."/>
            <person name="Kubenka K."/>
            <person name="Mamidi S."/>
            <person name="Mattison C."/>
            <person name="Monteros M."/>
            <person name="Pisani C."/>
            <person name="Plott C."/>
            <person name="Rajasekar S."/>
            <person name="Rhein H.S."/>
            <person name="Rohla C."/>
            <person name="Song M."/>
            <person name="Hilaire R.S."/>
            <person name="Shu S."/>
            <person name="Wells L."/>
            <person name="Wang X."/>
            <person name="Webber J."/>
            <person name="Heerema R.J."/>
            <person name="Klein P."/>
            <person name="Conner P."/>
            <person name="Grauke L."/>
            <person name="Grimwood J."/>
            <person name="Schmutz J."/>
            <person name="Randall J.J."/>
        </authorList>
    </citation>
    <scope>NUCLEOTIDE SEQUENCE</scope>
    <source>
        <tissue evidence="10">Leaf</tissue>
    </source>
</reference>
<keyword evidence="5" id="KW-0804">Transcription</keyword>
<feature type="compositionally biased region" description="Polar residues" evidence="7">
    <location>
        <begin position="232"/>
        <end position="241"/>
    </location>
</feature>
<feature type="compositionally biased region" description="Polar residues" evidence="7">
    <location>
        <begin position="388"/>
        <end position="402"/>
    </location>
</feature>
<dbReference type="Gene3D" id="1.10.10.60">
    <property type="entry name" value="Homeodomain-like"/>
    <property type="match status" value="2"/>
</dbReference>
<dbReference type="PANTHER" id="PTHR21654:SF73">
    <property type="entry name" value="TRIHELIX TRANSCRIPTION FACTOR GT-2"/>
    <property type="match status" value="1"/>
</dbReference>
<comment type="caution">
    <text evidence="9">The sequence shown here is derived from an EMBL/GenBank/DDBJ whole genome shotgun (WGS) entry which is preliminary data.</text>
</comment>
<evidence type="ECO:0000259" key="8">
    <source>
        <dbReference type="PROSITE" id="PS50090"/>
    </source>
</evidence>
<dbReference type="CDD" id="cd12203">
    <property type="entry name" value="GT1"/>
    <property type="match status" value="2"/>
</dbReference>
<evidence type="ECO:0000313" key="10">
    <source>
        <dbReference type="EMBL" id="KAG6671603.1"/>
    </source>
</evidence>
<evidence type="ECO:0000256" key="4">
    <source>
        <dbReference type="ARBA" id="ARBA00023125"/>
    </source>
</evidence>